<sequence>MPIINSNELVNTYKNKIKLLKVDEYKASNFISLSIDNVEDFISLAKELKVEYVYYSYSYYDKNEYIIPIDTYDEFSDGINVEIKKHNKEINKIDFSKPYSLTLFMLLNGTITKISLLDSWIEEMSIPDKDTKHSEIEEKYFAEFALKEKEERKNKEADKEELKKIILSDPEFSYMKNQLLRDEYLHDLLLKEGMGKYSYLFVGDYDRGRSIPIKHYMDRVWEEYRESKKKG</sequence>
<name>A0A143Y4S1_9LACT</name>
<dbReference type="OrthoDB" id="2861256at2"/>
<dbReference type="Proteomes" id="UP000242754">
    <property type="component" value="Unassembled WGS sequence"/>
</dbReference>
<dbReference type="AlphaFoldDB" id="A0A143Y4S1"/>
<dbReference type="STRING" id="140314.SAMN04488076_10258"/>
<dbReference type="RefSeq" id="WP_087030189.1">
    <property type="nucleotide sequence ID" value="NZ_FJNE01000001.1"/>
</dbReference>
<organism evidence="1 2">
    <name type="scientific">Trichococcus palustris</name>
    <dbReference type="NCBI Taxonomy" id="140314"/>
    <lineage>
        <taxon>Bacteria</taxon>
        <taxon>Bacillati</taxon>
        <taxon>Bacillota</taxon>
        <taxon>Bacilli</taxon>
        <taxon>Lactobacillales</taxon>
        <taxon>Carnobacteriaceae</taxon>
        <taxon>Trichococcus</taxon>
    </lineage>
</organism>
<protein>
    <submittedName>
        <fullName evidence="1">Uncharacterized protein</fullName>
    </submittedName>
</protein>
<reference evidence="1 2" key="1">
    <citation type="submission" date="2016-02" db="EMBL/GenBank/DDBJ databases">
        <authorList>
            <person name="Wen L."/>
            <person name="He K."/>
            <person name="Yang H."/>
        </authorList>
    </citation>
    <scope>NUCLEOTIDE SEQUENCE [LARGE SCALE GENOMIC DNA]</scope>
    <source>
        <strain evidence="1">Trichococcus palustris</strain>
    </source>
</reference>
<accession>A0A143Y4S1</accession>
<keyword evidence="2" id="KW-1185">Reference proteome</keyword>
<gene>
    <name evidence="1" type="ORF">Tpal_232</name>
</gene>
<evidence type="ECO:0000313" key="1">
    <source>
        <dbReference type="EMBL" id="CZQ81710.1"/>
    </source>
</evidence>
<dbReference type="EMBL" id="FJNE01000001">
    <property type="protein sequence ID" value="CZQ81710.1"/>
    <property type="molecule type" value="Genomic_DNA"/>
</dbReference>
<proteinExistence type="predicted"/>
<evidence type="ECO:0000313" key="2">
    <source>
        <dbReference type="Proteomes" id="UP000242754"/>
    </source>
</evidence>